<reference evidence="2" key="1">
    <citation type="submission" date="2016-03" db="EMBL/GenBank/DDBJ databases">
        <title>Mechanisms controlling the formation of the plant cell surface in tip-growing cells are functionally conserved among land plants.</title>
        <authorList>
            <person name="Honkanen S."/>
            <person name="Jones V.A."/>
            <person name="Morieri G."/>
            <person name="Champion C."/>
            <person name="Hetherington A.J."/>
            <person name="Kelly S."/>
            <person name="Saint-Marcoux D."/>
            <person name="Proust H."/>
            <person name="Prescott H."/>
            <person name="Dolan L."/>
        </authorList>
    </citation>
    <scope>NUCLEOTIDE SEQUENCE [LARGE SCALE GENOMIC DNA]</scope>
    <source>
        <tissue evidence="2">Whole gametophyte</tissue>
    </source>
</reference>
<feature type="compositionally biased region" description="Basic and acidic residues" evidence="1">
    <location>
        <begin position="10"/>
        <end position="25"/>
    </location>
</feature>
<evidence type="ECO:0000313" key="3">
    <source>
        <dbReference type="Proteomes" id="UP000077202"/>
    </source>
</evidence>
<name>A0A176VN39_MARPO</name>
<protein>
    <submittedName>
        <fullName evidence="2">Uncharacterized protein</fullName>
    </submittedName>
</protein>
<dbReference type="AlphaFoldDB" id="A0A176VN39"/>
<feature type="region of interest" description="Disordered" evidence="1">
    <location>
        <begin position="58"/>
        <end position="100"/>
    </location>
</feature>
<keyword evidence="3" id="KW-1185">Reference proteome</keyword>
<dbReference type="Proteomes" id="UP000077202">
    <property type="component" value="Unassembled WGS sequence"/>
</dbReference>
<comment type="caution">
    <text evidence="2">The sequence shown here is derived from an EMBL/GenBank/DDBJ whole genome shotgun (WGS) entry which is preliminary data.</text>
</comment>
<proteinExistence type="predicted"/>
<evidence type="ECO:0000256" key="1">
    <source>
        <dbReference type="SAM" id="MobiDB-lite"/>
    </source>
</evidence>
<dbReference type="EMBL" id="LVLJ01003222">
    <property type="protein sequence ID" value="OAE22300.1"/>
    <property type="molecule type" value="Genomic_DNA"/>
</dbReference>
<accession>A0A176VN39</accession>
<feature type="region of interest" description="Disordered" evidence="1">
    <location>
        <begin position="1"/>
        <end position="41"/>
    </location>
</feature>
<gene>
    <name evidence="2" type="ORF">AXG93_1504s1100</name>
</gene>
<evidence type="ECO:0000313" key="2">
    <source>
        <dbReference type="EMBL" id="OAE22300.1"/>
    </source>
</evidence>
<organism evidence="2 3">
    <name type="scientific">Marchantia polymorpha subsp. ruderalis</name>
    <dbReference type="NCBI Taxonomy" id="1480154"/>
    <lineage>
        <taxon>Eukaryota</taxon>
        <taxon>Viridiplantae</taxon>
        <taxon>Streptophyta</taxon>
        <taxon>Embryophyta</taxon>
        <taxon>Marchantiophyta</taxon>
        <taxon>Marchantiopsida</taxon>
        <taxon>Marchantiidae</taxon>
        <taxon>Marchantiales</taxon>
        <taxon>Marchantiaceae</taxon>
        <taxon>Marchantia</taxon>
    </lineage>
</organism>
<feature type="compositionally biased region" description="Basic and acidic residues" evidence="1">
    <location>
        <begin position="58"/>
        <end position="70"/>
    </location>
</feature>
<sequence length="100" mass="10618">MQQKKCGKQPKIEKRETGGYEDRLGGSRAAEQNKAVVGGRTVAHMPRAQLAQLAQLERARAAQRCPERQAPEGGGGGGLASGPRDSPRADSAPAAKLRRM</sequence>